<dbReference type="InterPro" id="IPR017871">
    <property type="entry name" value="ABC_transporter-like_CS"/>
</dbReference>
<dbReference type="PROSITE" id="PS00211">
    <property type="entry name" value="ABC_TRANSPORTER_1"/>
    <property type="match status" value="2"/>
</dbReference>
<dbReference type="InterPro" id="IPR011527">
    <property type="entry name" value="ABC1_TM_dom"/>
</dbReference>
<dbReference type="PANTHER" id="PTHR24221">
    <property type="entry name" value="ATP-BINDING CASSETTE SUB-FAMILY B"/>
    <property type="match status" value="1"/>
</dbReference>
<evidence type="ECO:0000256" key="4">
    <source>
        <dbReference type="ARBA" id="ARBA00022475"/>
    </source>
</evidence>
<keyword evidence="4" id="KW-1003">Cell membrane</keyword>
<evidence type="ECO:0000256" key="11">
    <source>
        <dbReference type="SAM" id="Phobius"/>
    </source>
</evidence>
<dbReference type="CDD" id="cd03214">
    <property type="entry name" value="ABC_Iron-Siderophores_B12_Hemin"/>
    <property type="match status" value="1"/>
</dbReference>
<feature type="transmembrane region" description="Helical" evidence="11">
    <location>
        <begin position="367"/>
        <end position="385"/>
    </location>
</feature>
<evidence type="ECO:0000313" key="15">
    <source>
        <dbReference type="Proteomes" id="UP001165080"/>
    </source>
</evidence>
<dbReference type="PROSITE" id="PS50893">
    <property type="entry name" value="ABC_TRANSPORTER_2"/>
    <property type="match status" value="2"/>
</dbReference>
<dbReference type="GO" id="GO:0005524">
    <property type="term" value="F:ATP binding"/>
    <property type="evidence" value="ECO:0007669"/>
    <property type="project" value="UniProtKB-KW"/>
</dbReference>
<feature type="transmembrane region" description="Helical" evidence="11">
    <location>
        <begin position="517"/>
        <end position="535"/>
    </location>
</feature>
<evidence type="ECO:0000256" key="3">
    <source>
        <dbReference type="ARBA" id="ARBA00022448"/>
    </source>
</evidence>
<feature type="transmembrane region" description="Helical" evidence="11">
    <location>
        <begin position="202"/>
        <end position="219"/>
    </location>
</feature>
<name>A0A9W6C259_9CHLO</name>
<dbReference type="PROSITE" id="PS50929">
    <property type="entry name" value="ABC_TM1F"/>
    <property type="match status" value="1"/>
</dbReference>
<feature type="transmembrane region" description="Helical" evidence="11">
    <location>
        <begin position="479"/>
        <end position="510"/>
    </location>
</feature>
<dbReference type="SUPFAM" id="SSF52540">
    <property type="entry name" value="P-loop containing nucleoside triphosphate hydrolases"/>
    <property type="match status" value="2"/>
</dbReference>
<dbReference type="InterPro" id="IPR037294">
    <property type="entry name" value="ABC_BtuC-like"/>
</dbReference>
<dbReference type="Proteomes" id="UP001165080">
    <property type="component" value="Unassembled WGS sequence"/>
</dbReference>
<feature type="transmembrane region" description="Helical" evidence="11">
    <location>
        <begin position="225"/>
        <end position="241"/>
    </location>
</feature>
<dbReference type="CDD" id="cd18549">
    <property type="entry name" value="ABC_6TM_YwjA_like"/>
    <property type="match status" value="1"/>
</dbReference>
<dbReference type="SUPFAM" id="SSF81345">
    <property type="entry name" value="ABC transporter involved in vitamin B12 uptake, BtuC"/>
    <property type="match status" value="2"/>
</dbReference>
<dbReference type="GO" id="GO:0140359">
    <property type="term" value="F:ABC-type transporter activity"/>
    <property type="evidence" value="ECO:0007669"/>
    <property type="project" value="InterPro"/>
</dbReference>
<feature type="domain" description="ABC transporter" evidence="12">
    <location>
        <begin position="1127"/>
        <end position="1360"/>
    </location>
</feature>
<evidence type="ECO:0000256" key="1">
    <source>
        <dbReference type="ARBA" id="ARBA00004651"/>
    </source>
</evidence>
<comment type="caution">
    <text evidence="14">The sequence shown here is derived from an EMBL/GenBank/DDBJ whole genome shotgun (WGS) entry which is preliminary data.</text>
</comment>
<keyword evidence="5 11" id="KW-0812">Transmembrane</keyword>
<evidence type="ECO:0000259" key="12">
    <source>
        <dbReference type="PROSITE" id="PS50893"/>
    </source>
</evidence>
<dbReference type="InterPro" id="IPR027417">
    <property type="entry name" value="P-loop_NTPase"/>
</dbReference>
<comment type="subcellular location">
    <subcellularLocation>
        <location evidence="1">Cell membrane</location>
        <topology evidence="1">Multi-pass membrane protein</topology>
    </subcellularLocation>
</comment>
<organism evidence="14 15">
    <name type="scientific">Pleodorina starrii</name>
    <dbReference type="NCBI Taxonomy" id="330485"/>
    <lineage>
        <taxon>Eukaryota</taxon>
        <taxon>Viridiplantae</taxon>
        <taxon>Chlorophyta</taxon>
        <taxon>core chlorophytes</taxon>
        <taxon>Chlorophyceae</taxon>
        <taxon>CS clade</taxon>
        <taxon>Chlamydomonadales</taxon>
        <taxon>Volvocaceae</taxon>
        <taxon>Pleodorina</taxon>
    </lineage>
</organism>
<proteinExistence type="inferred from homology"/>
<keyword evidence="7" id="KW-0067">ATP-binding</keyword>
<dbReference type="Pfam" id="PF00005">
    <property type="entry name" value="ABC_tran"/>
    <property type="match status" value="2"/>
</dbReference>
<feature type="transmembrane region" description="Helical" evidence="11">
    <location>
        <begin position="952"/>
        <end position="970"/>
    </location>
</feature>
<evidence type="ECO:0000313" key="14">
    <source>
        <dbReference type="EMBL" id="GLC62152.1"/>
    </source>
</evidence>
<dbReference type="GO" id="GO:0005886">
    <property type="term" value="C:plasma membrane"/>
    <property type="evidence" value="ECO:0007669"/>
    <property type="project" value="UniProtKB-SubCell"/>
</dbReference>
<feature type="transmembrane region" description="Helical" evidence="11">
    <location>
        <begin position="90"/>
        <end position="109"/>
    </location>
</feature>
<dbReference type="Gene3D" id="1.20.1560.10">
    <property type="entry name" value="ABC transporter type 1, transmembrane domain"/>
    <property type="match status" value="1"/>
</dbReference>
<evidence type="ECO:0000256" key="8">
    <source>
        <dbReference type="ARBA" id="ARBA00022989"/>
    </source>
</evidence>
<dbReference type="EMBL" id="BRXU01000058">
    <property type="protein sequence ID" value="GLC62152.1"/>
    <property type="molecule type" value="Genomic_DNA"/>
</dbReference>
<dbReference type="CDD" id="cd06550">
    <property type="entry name" value="TM_ABC_iron-siderophores_like"/>
    <property type="match status" value="1"/>
</dbReference>
<dbReference type="FunFam" id="3.40.50.300:FF:000287">
    <property type="entry name" value="Multidrug ABC transporter ATP-binding protein"/>
    <property type="match status" value="1"/>
</dbReference>
<feature type="transmembrane region" description="Helical" evidence="11">
    <location>
        <begin position="807"/>
        <end position="835"/>
    </location>
</feature>
<evidence type="ECO:0000256" key="7">
    <source>
        <dbReference type="ARBA" id="ARBA00022840"/>
    </source>
</evidence>
<feature type="transmembrane region" description="Helical" evidence="11">
    <location>
        <begin position="847"/>
        <end position="871"/>
    </location>
</feature>
<feature type="transmembrane region" description="Helical" evidence="11">
    <location>
        <begin position="929"/>
        <end position="946"/>
    </location>
</feature>
<evidence type="ECO:0000256" key="5">
    <source>
        <dbReference type="ARBA" id="ARBA00022692"/>
    </source>
</evidence>
<feature type="transmembrane region" description="Helical" evidence="11">
    <location>
        <begin position="116"/>
        <end position="140"/>
    </location>
</feature>
<evidence type="ECO:0000259" key="13">
    <source>
        <dbReference type="PROSITE" id="PS50929"/>
    </source>
</evidence>
<dbReference type="Gene3D" id="3.40.50.300">
    <property type="entry name" value="P-loop containing nucleotide triphosphate hydrolases"/>
    <property type="match status" value="2"/>
</dbReference>
<dbReference type="Pfam" id="PF01032">
    <property type="entry name" value="FecCD"/>
    <property type="match status" value="2"/>
</dbReference>
<comment type="similarity">
    <text evidence="2">Belongs to the binding-protein-dependent transport system permease family. FecCD subfamily.</text>
</comment>
<feature type="transmembrane region" description="Helical" evidence="11">
    <location>
        <begin position="66"/>
        <end position="84"/>
    </location>
</feature>
<feature type="transmembrane region" description="Helical" evidence="11">
    <location>
        <begin position="541"/>
        <end position="563"/>
    </location>
</feature>
<dbReference type="InterPro" id="IPR003439">
    <property type="entry name" value="ABC_transporter-like_ATP-bd"/>
</dbReference>
<gene>
    <name evidence="14" type="primary">PLESTB003159</name>
    <name evidence="14" type="ORF">PLESTB_001846200</name>
</gene>
<dbReference type="FunFam" id="3.40.50.300:FF:000134">
    <property type="entry name" value="Iron-enterobactin ABC transporter ATP-binding protein"/>
    <property type="match status" value="1"/>
</dbReference>
<evidence type="ECO:0000256" key="10">
    <source>
        <dbReference type="ARBA" id="ARBA00024363"/>
    </source>
</evidence>
<dbReference type="PANTHER" id="PTHR24221:SF654">
    <property type="entry name" value="ATP-BINDING CASSETTE SUB-FAMILY B MEMBER 6"/>
    <property type="match status" value="1"/>
</dbReference>
<reference evidence="14 15" key="1">
    <citation type="journal article" date="2023" name="Commun. Biol.">
        <title>Reorganization of the ancestral sex-determining regions during the evolution of trioecy in Pleodorina starrii.</title>
        <authorList>
            <person name="Takahashi K."/>
            <person name="Suzuki S."/>
            <person name="Kawai-Toyooka H."/>
            <person name="Yamamoto K."/>
            <person name="Hamaji T."/>
            <person name="Ootsuki R."/>
            <person name="Yamaguchi H."/>
            <person name="Kawachi M."/>
            <person name="Higashiyama T."/>
            <person name="Nozaki H."/>
        </authorList>
    </citation>
    <scope>NUCLEOTIDE SEQUENCE [LARGE SCALE GENOMIC DNA]</scope>
    <source>
        <strain evidence="14 15">NIES-4479</strain>
    </source>
</reference>
<protein>
    <submittedName>
        <fullName evidence="14">Uncharacterized protein</fullName>
    </submittedName>
</protein>
<feature type="domain" description="ABC transmembrane type-1" evidence="13">
    <location>
        <begin position="811"/>
        <end position="1093"/>
    </location>
</feature>
<dbReference type="InterPro" id="IPR000522">
    <property type="entry name" value="ABC_transptr_permease_BtuC"/>
</dbReference>
<feature type="transmembrane region" description="Helical" evidence="11">
    <location>
        <begin position="160"/>
        <end position="181"/>
    </location>
</feature>
<dbReference type="NCBIfam" id="NF007866">
    <property type="entry name" value="PRK10577.1-2"/>
    <property type="match status" value="1"/>
</dbReference>
<feature type="transmembrane region" description="Helical" evidence="11">
    <location>
        <begin position="453"/>
        <end position="473"/>
    </location>
</feature>
<dbReference type="SMART" id="SM00382">
    <property type="entry name" value="AAA"/>
    <property type="match status" value="2"/>
</dbReference>
<dbReference type="InterPro" id="IPR003593">
    <property type="entry name" value="AAA+_ATPase"/>
</dbReference>
<dbReference type="SUPFAM" id="SSF90123">
    <property type="entry name" value="ABC transporter transmembrane region"/>
    <property type="match status" value="1"/>
</dbReference>
<feature type="transmembrane region" description="Helical" evidence="11">
    <location>
        <begin position="277"/>
        <end position="296"/>
    </location>
</feature>
<feature type="transmembrane region" description="Helical" evidence="11">
    <location>
        <begin position="317"/>
        <end position="341"/>
    </location>
</feature>
<evidence type="ECO:0000256" key="9">
    <source>
        <dbReference type="ARBA" id="ARBA00023136"/>
    </source>
</evidence>
<evidence type="ECO:0000256" key="6">
    <source>
        <dbReference type="ARBA" id="ARBA00022741"/>
    </source>
</evidence>
<comment type="similarity">
    <text evidence="10">Belongs to the ABC transporter superfamily. ABCB family. Heavy Metal importer (TC 3.A.1.210) subfamily.</text>
</comment>
<keyword evidence="8 11" id="KW-1133">Transmembrane helix</keyword>
<accession>A0A9W6C259</accession>
<evidence type="ECO:0000256" key="2">
    <source>
        <dbReference type="ARBA" id="ARBA00007935"/>
    </source>
</evidence>
<keyword evidence="3" id="KW-0813">Transport</keyword>
<keyword evidence="15" id="KW-1185">Reference proteome</keyword>
<feature type="transmembrane region" description="Helical" evidence="11">
    <location>
        <begin position="34"/>
        <end position="54"/>
    </location>
</feature>
<keyword evidence="6" id="KW-0547">Nucleotide-binding</keyword>
<dbReference type="Pfam" id="PF00664">
    <property type="entry name" value="ABC_membrane"/>
    <property type="match status" value="1"/>
</dbReference>
<dbReference type="InterPro" id="IPR039421">
    <property type="entry name" value="Type_1_exporter"/>
</dbReference>
<dbReference type="InterPro" id="IPR036640">
    <property type="entry name" value="ABC1_TM_sf"/>
</dbReference>
<feature type="transmembrane region" description="Helical" evidence="11">
    <location>
        <begin position="1064"/>
        <end position="1081"/>
    </location>
</feature>
<feature type="domain" description="ABC transporter" evidence="12">
    <location>
        <begin position="561"/>
        <end position="796"/>
    </location>
</feature>
<keyword evidence="9 11" id="KW-0472">Membrane</keyword>
<dbReference type="GO" id="GO:0034040">
    <property type="term" value="F:ATPase-coupled lipid transmembrane transporter activity"/>
    <property type="evidence" value="ECO:0007669"/>
    <property type="project" value="TreeGrafter"/>
</dbReference>
<feature type="transmembrane region" description="Helical" evidence="11">
    <location>
        <begin position="248"/>
        <end position="271"/>
    </location>
</feature>
<sequence length="1360" mass="141651">MAARTLPLPALPWDPQAMSLDQIRMAYGLMPRGVIALLAGAMLGLSGAILQVVLRNPVADPTTLGISAGAQLALVLATILSPTLLEGGRWPVAMTGAGAAAALVLAIGARRGFQPVTMVIAGMLVGLTASAVAGAVTLAQGQYLLSLVIWNGGSLVQQDWSGVAALAGVLALGGLAAAMLARPLRLLSLGAEGAQGLGLNVAAMRLAAVAVAVVLAAAVSAELGLIGFVGLAAPAMARSLGVRTIPGLLAWSPVLGALILSICDGLVLALAGLGAEMFPTGALTGLVGGPLLIWLLPRLRGTSPPGAESGDRPAPRLARPGPLLAAMAAALVLAGLVLLWIGRVPGGWAVLDRANLAAFLPMRLPRLLAAAASGAALALAGAILQRLTANPLASPEVLGVSGGASLGYAAVVFGLAAPGALALALGTMAGGALALAILVAFTARRDMPAERVLLAGIAVSALASAVLSAMMAVGDARAWAILSWLSGSAAAVPMVGAVALAGLAVAVWLAALALRRWLALLPLGAGVARGLGLGLPPARLALIVLAGLATGAATMASMTLFHLSGLSVDVPGRRLLDDITLDLPAGRATALIGHNGSGKSTLLRALARQVPAGGTARFEGRALADWPARDLARRMAFLPQTTPPADGMLVRELVALGRYPWHGALGRFGPADHAAVARALDECGVAGFADRLVDTLSGGERQRVWLAMMVAQQAGTLLLDEPISALDIAHQVEVLALVAAMCHDQGRSAVIVLHDVNMAARFCDHVVALKAGRLVWQGGPDALMRPDTLHDIYGLPMQFFSYYRPHLGLFWLDFGCAVVSGLLELAFPLAVTAFIDHLLPQGDWTLTLAAAGGLLALYAINAGLLTVVIYWGHKLGINIETAMRARAFDHLTRLSWRWYDRARTGKLVARVTRDLEEIGEVAHHGPEDAFIALMTFVGAFLLMFWINPQLAVIVALIVPAMLALVIVYGGRMTATWRAIYSRVGDFNVRLEETLGGVRVVQAFGNEAHESHLFAADNARYRQAKLDAYRVMAASSALQYMGLRLVQVIVMVMGAGFVLSGELTTGGFVGFLLLVGVFYRPLEKIAAVIETYPRGIAGFRRYQELLATDPEIADAPDAIDAPALRGDIRFEGVGFAYDPDRPILSGIDLDIRAGETVAFVGPSGAGKTTLLALLPRFYEPSQGRIVVDGMDLPAMRLHSLRRQIGLVSQDVFLFGGTLRENIAYGRLDASDMEIAQAAAKAQLAQMIEGLPQGLDTVVGERGVMLSGGQKQRVAIARAFLKNPPILILDEATSALDSQTEREIQSALDALSVGRTTLVIAHRLGTIRNADRIVVMDRGRVVEMGSHADLLSQGGIYAGLAA</sequence>
<dbReference type="GO" id="GO:0016887">
    <property type="term" value="F:ATP hydrolysis activity"/>
    <property type="evidence" value="ECO:0007669"/>
    <property type="project" value="InterPro"/>
</dbReference>
<dbReference type="Gene3D" id="1.10.3470.10">
    <property type="entry name" value="ABC transporter involved in vitamin B12 uptake, BtuC"/>
    <property type="match status" value="2"/>
</dbReference>
<feature type="transmembrane region" description="Helical" evidence="11">
    <location>
        <begin position="422"/>
        <end position="441"/>
    </location>
</feature>
<feature type="transmembrane region" description="Helical" evidence="11">
    <location>
        <begin position="397"/>
        <end position="416"/>
    </location>
</feature>